<dbReference type="InterPro" id="IPR029063">
    <property type="entry name" value="SAM-dependent_MTases_sf"/>
</dbReference>
<proteinExistence type="predicted"/>
<dbReference type="GO" id="GO:0008168">
    <property type="term" value="F:methyltransferase activity"/>
    <property type="evidence" value="ECO:0007669"/>
    <property type="project" value="UniProtKB-KW"/>
</dbReference>
<dbReference type="PANTHER" id="PTHR34203:SF15">
    <property type="entry name" value="SLL1173 PROTEIN"/>
    <property type="match status" value="1"/>
</dbReference>
<reference evidence="2 3" key="1">
    <citation type="submission" date="2017-06" db="EMBL/GenBank/DDBJ databases">
        <title>Sequencing and comparative analysis of myxobacterial genomes.</title>
        <authorList>
            <person name="Rupp O."/>
            <person name="Goesmann A."/>
            <person name="Sogaard-Andersen L."/>
        </authorList>
    </citation>
    <scope>NUCLEOTIDE SEQUENCE [LARGE SCALE GENOMIC DNA]</scope>
    <source>
        <strain evidence="2 3">DSM 14697</strain>
    </source>
</reference>
<gene>
    <name evidence="2" type="ORF">MYMAC_000979</name>
</gene>
<dbReference type="PANTHER" id="PTHR34203">
    <property type="entry name" value="METHYLTRANSFERASE, FKBM FAMILY PROTEIN"/>
    <property type="match status" value="1"/>
</dbReference>
<organism evidence="2 3">
    <name type="scientific">Corallococcus macrosporus DSM 14697</name>
    <dbReference type="NCBI Taxonomy" id="1189310"/>
    <lineage>
        <taxon>Bacteria</taxon>
        <taxon>Pseudomonadati</taxon>
        <taxon>Myxococcota</taxon>
        <taxon>Myxococcia</taxon>
        <taxon>Myxococcales</taxon>
        <taxon>Cystobacterineae</taxon>
        <taxon>Myxococcaceae</taxon>
        <taxon>Corallococcus</taxon>
    </lineage>
</organism>
<dbReference type="RefSeq" id="WP_095957241.1">
    <property type="nucleotide sequence ID" value="NZ_CP022203.1"/>
</dbReference>
<evidence type="ECO:0000259" key="1">
    <source>
        <dbReference type="Pfam" id="PF05050"/>
    </source>
</evidence>
<protein>
    <submittedName>
        <fullName evidence="2">FkbM family methyltransferase</fullName>
    </submittedName>
</protein>
<feature type="domain" description="Methyltransferase FkbM" evidence="1">
    <location>
        <begin position="88"/>
        <end position="233"/>
    </location>
</feature>
<keyword evidence="3" id="KW-1185">Reference proteome</keyword>
<dbReference type="Gene3D" id="3.40.50.150">
    <property type="entry name" value="Vaccinia Virus protein VP39"/>
    <property type="match status" value="1"/>
</dbReference>
<dbReference type="KEGG" id="mmas:MYMAC_000979"/>
<dbReference type="SUPFAM" id="SSF53335">
    <property type="entry name" value="S-adenosyl-L-methionine-dependent methyltransferases"/>
    <property type="match status" value="1"/>
</dbReference>
<dbReference type="Pfam" id="PF05050">
    <property type="entry name" value="Methyltransf_21"/>
    <property type="match status" value="1"/>
</dbReference>
<dbReference type="EMBL" id="CP022203">
    <property type="protein sequence ID" value="ATB45394.1"/>
    <property type="molecule type" value="Genomic_DNA"/>
</dbReference>
<evidence type="ECO:0000313" key="2">
    <source>
        <dbReference type="EMBL" id="ATB45394.1"/>
    </source>
</evidence>
<dbReference type="AlphaFoldDB" id="A0A250JND9"/>
<evidence type="ECO:0000313" key="3">
    <source>
        <dbReference type="Proteomes" id="UP000217343"/>
    </source>
</evidence>
<dbReference type="NCBIfam" id="TIGR01444">
    <property type="entry name" value="fkbM_fam"/>
    <property type="match status" value="1"/>
</dbReference>
<keyword evidence="2" id="KW-0489">Methyltransferase</keyword>
<name>A0A250JND9_9BACT</name>
<sequence>MRLIDPALRAARLVHTLVPCGQLRTARLLLELNGHAPLEVHRRLFGYDLSLKAHRDTTHLLLYLQGESFLSDVALIAPHLRPGMVAFDVGANLGGMSLYLRSRIGPLGQLFSFEPAPENFAELEANLRNNHLRNCQALQAAVGAQEGVIRFPAGLNGNLPDDGEEGTRVPVVTVDGFIQQQGLPRVDFVKVDVGGAEEDVLAGMRATLDGPDKPILSIEVQGRGGAPRADPRRVCEVLETHYRTLRAYVAPADFKAKQHCLRRLWSQVSPFEDLEQACRVDLREVKQHDTRRYQLLCLP</sequence>
<accession>A0A250JND9</accession>
<dbReference type="InterPro" id="IPR052514">
    <property type="entry name" value="SAM-dependent_MTase"/>
</dbReference>
<dbReference type="InterPro" id="IPR006342">
    <property type="entry name" value="FkbM_mtfrase"/>
</dbReference>
<dbReference type="GO" id="GO:0032259">
    <property type="term" value="P:methylation"/>
    <property type="evidence" value="ECO:0007669"/>
    <property type="project" value="UniProtKB-KW"/>
</dbReference>
<dbReference type="Proteomes" id="UP000217343">
    <property type="component" value="Chromosome"/>
</dbReference>
<dbReference type="OrthoDB" id="5329963at2"/>
<keyword evidence="2" id="KW-0808">Transferase</keyword>